<comment type="caution">
    <text evidence="11">The sequence shown here is derived from an EMBL/GenBank/DDBJ whole genome shotgun (WGS) entry which is preliminary data.</text>
</comment>
<feature type="transmembrane region" description="Helical" evidence="10">
    <location>
        <begin position="246"/>
        <end position="271"/>
    </location>
</feature>
<name>A0AAW1D5D5_9HEMI</name>
<evidence type="ECO:0000256" key="3">
    <source>
        <dbReference type="ARBA" id="ARBA00022606"/>
    </source>
</evidence>
<evidence type="ECO:0000256" key="7">
    <source>
        <dbReference type="ARBA" id="ARBA00023136"/>
    </source>
</evidence>
<keyword evidence="3" id="KW-0716">Sensory transduction</keyword>
<evidence type="ECO:0000313" key="11">
    <source>
        <dbReference type="EMBL" id="KAK9505777.1"/>
    </source>
</evidence>
<proteinExistence type="predicted"/>
<gene>
    <name evidence="11" type="ORF">O3M35_009761</name>
</gene>
<dbReference type="GO" id="GO:0007165">
    <property type="term" value="P:signal transduction"/>
    <property type="evidence" value="ECO:0007669"/>
    <property type="project" value="UniProtKB-KW"/>
</dbReference>
<evidence type="ECO:0000256" key="5">
    <source>
        <dbReference type="ARBA" id="ARBA00022725"/>
    </source>
</evidence>
<keyword evidence="12" id="KW-1185">Reference proteome</keyword>
<evidence type="ECO:0000313" key="12">
    <source>
        <dbReference type="Proteomes" id="UP001461498"/>
    </source>
</evidence>
<dbReference type="GO" id="GO:0005886">
    <property type="term" value="C:plasma membrane"/>
    <property type="evidence" value="ECO:0007669"/>
    <property type="project" value="UniProtKB-SubCell"/>
</dbReference>
<keyword evidence="7 10" id="KW-0472">Membrane</keyword>
<dbReference type="PANTHER" id="PTHR21137:SF35">
    <property type="entry name" value="ODORANT RECEPTOR 19A-RELATED"/>
    <property type="match status" value="1"/>
</dbReference>
<dbReference type="Pfam" id="PF02949">
    <property type="entry name" value="7tm_6"/>
    <property type="match status" value="1"/>
</dbReference>
<keyword evidence="6 10" id="KW-1133">Transmembrane helix</keyword>
<dbReference type="GO" id="GO:0004984">
    <property type="term" value="F:olfactory receptor activity"/>
    <property type="evidence" value="ECO:0007669"/>
    <property type="project" value="InterPro"/>
</dbReference>
<sequence>MEKYRLKMLEDKERAHHIEKADILGAKIVIFYYAACLCFPFYSLIINFIIDYSNNFKTPHLVIQLWIPWKVNELWPYIFGNSFTVLASVSMLVVFLSFSVMELTFTFQFSAFLKVLQNRLDTKGPADKTVYQHHRDLIQFLKEYNDLFSGPIYLEVLVSSIQPCGFGYALIKAIKRSEYGTTFDFAYKLCMTFLSPLLLCACGQEISNQMERLHESTYMCKWYEEEPKVRRDLYTMMLVTVRPMTVNYRLFVVMNFACFSTVCGCLSYLFLYDHALYFKIYPGEKWRGQYLAHDS</sequence>
<evidence type="ECO:0000256" key="10">
    <source>
        <dbReference type="SAM" id="Phobius"/>
    </source>
</evidence>
<keyword evidence="5" id="KW-0552">Olfaction</keyword>
<feature type="transmembrane region" description="Helical" evidence="10">
    <location>
        <begin position="74"/>
        <end position="98"/>
    </location>
</feature>
<dbReference type="PANTHER" id="PTHR21137">
    <property type="entry name" value="ODORANT RECEPTOR"/>
    <property type="match status" value="1"/>
</dbReference>
<keyword evidence="4 10" id="KW-0812">Transmembrane</keyword>
<dbReference type="GO" id="GO:0005549">
    <property type="term" value="F:odorant binding"/>
    <property type="evidence" value="ECO:0007669"/>
    <property type="project" value="InterPro"/>
</dbReference>
<reference evidence="11 12" key="1">
    <citation type="submission" date="2022-12" db="EMBL/GenBank/DDBJ databases">
        <title>Chromosome-level genome assembly of true bugs.</title>
        <authorList>
            <person name="Ma L."/>
            <person name="Li H."/>
        </authorList>
    </citation>
    <scope>NUCLEOTIDE SEQUENCE [LARGE SCALE GENOMIC DNA]</scope>
    <source>
        <strain evidence="11">Lab_2022b</strain>
    </source>
</reference>
<organism evidence="11 12">
    <name type="scientific">Rhynocoris fuscipes</name>
    <dbReference type="NCBI Taxonomy" id="488301"/>
    <lineage>
        <taxon>Eukaryota</taxon>
        <taxon>Metazoa</taxon>
        <taxon>Ecdysozoa</taxon>
        <taxon>Arthropoda</taxon>
        <taxon>Hexapoda</taxon>
        <taxon>Insecta</taxon>
        <taxon>Pterygota</taxon>
        <taxon>Neoptera</taxon>
        <taxon>Paraneoptera</taxon>
        <taxon>Hemiptera</taxon>
        <taxon>Heteroptera</taxon>
        <taxon>Panheteroptera</taxon>
        <taxon>Cimicomorpha</taxon>
        <taxon>Reduviidae</taxon>
        <taxon>Harpactorinae</taxon>
        <taxon>Harpactorini</taxon>
        <taxon>Rhynocoris</taxon>
    </lineage>
</organism>
<feature type="transmembrane region" description="Helical" evidence="10">
    <location>
        <begin position="30"/>
        <end position="50"/>
    </location>
</feature>
<evidence type="ECO:0000256" key="2">
    <source>
        <dbReference type="ARBA" id="ARBA00022475"/>
    </source>
</evidence>
<evidence type="ECO:0000256" key="8">
    <source>
        <dbReference type="ARBA" id="ARBA00023170"/>
    </source>
</evidence>
<accession>A0AAW1D5D5</accession>
<evidence type="ECO:0000256" key="6">
    <source>
        <dbReference type="ARBA" id="ARBA00022989"/>
    </source>
</evidence>
<keyword evidence="9" id="KW-0807">Transducer</keyword>
<dbReference type="AlphaFoldDB" id="A0AAW1D5D5"/>
<dbReference type="EMBL" id="JAPXFL010000006">
    <property type="protein sequence ID" value="KAK9505777.1"/>
    <property type="molecule type" value="Genomic_DNA"/>
</dbReference>
<protein>
    <recommendedName>
        <fullName evidence="13">Odorant receptor</fullName>
    </recommendedName>
</protein>
<comment type="subcellular location">
    <subcellularLocation>
        <location evidence="1">Cell membrane</location>
        <topology evidence="1">Multi-pass membrane protein</topology>
    </subcellularLocation>
</comment>
<dbReference type="Proteomes" id="UP001461498">
    <property type="component" value="Unassembled WGS sequence"/>
</dbReference>
<dbReference type="InterPro" id="IPR004117">
    <property type="entry name" value="7tm6_olfct_rcpt"/>
</dbReference>
<evidence type="ECO:0000256" key="9">
    <source>
        <dbReference type="ARBA" id="ARBA00023224"/>
    </source>
</evidence>
<evidence type="ECO:0000256" key="1">
    <source>
        <dbReference type="ARBA" id="ARBA00004651"/>
    </source>
</evidence>
<keyword evidence="2" id="KW-1003">Cell membrane</keyword>
<keyword evidence="8" id="KW-0675">Receptor</keyword>
<evidence type="ECO:0008006" key="13">
    <source>
        <dbReference type="Google" id="ProtNLM"/>
    </source>
</evidence>
<evidence type="ECO:0000256" key="4">
    <source>
        <dbReference type="ARBA" id="ARBA00022692"/>
    </source>
</evidence>